<organism evidence="3 4">
    <name type="scientific">Gnathostoma spinigerum</name>
    <dbReference type="NCBI Taxonomy" id="75299"/>
    <lineage>
        <taxon>Eukaryota</taxon>
        <taxon>Metazoa</taxon>
        <taxon>Ecdysozoa</taxon>
        <taxon>Nematoda</taxon>
        <taxon>Chromadorea</taxon>
        <taxon>Rhabditida</taxon>
        <taxon>Spirurina</taxon>
        <taxon>Gnathostomatomorpha</taxon>
        <taxon>Gnathostomatoidea</taxon>
        <taxon>Gnathostomatidae</taxon>
        <taxon>Gnathostoma</taxon>
    </lineage>
</organism>
<evidence type="ECO:0000313" key="4">
    <source>
        <dbReference type="Proteomes" id="UP001608902"/>
    </source>
</evidence>
<keyword evidence="4" id="KW-1185">Reference proteome</keyword>
<dbReference type="InterPro" id="IPR007284">
    <property type="entry name" value="Ground-like_dom"/>
</dbReference>
<dbReference type="Proteomes" id="UP001608902">
    <property type="component" value="Unassembled WGS sequence"/>
</dbReference>
<reference evidence="3 4" key="1">
    <citation type="submission" date="2024-08" db="EMBL/GenBank/DDBJ databases">
        <title>Gnathostoma spinigerum genome.</title>
        <authorList>
            <person name="Gonzalez-Bertolin B."/>
            <person name="Monzon S."/>
            <person name="Zaballos A."/>
            <person name="Jimenez P."/>
            <person name="Dekumyoy P."/>
            <person name="Varona S."/>
            <person name="Cuesta I."/>
            <person name="Sumanam S."/>
            <person name="Adisakwattana P."/>
            <person name="Gasser R.B."/>
            <person name="Hernandez-Gonzalez A."/>
            <person name="Young N.D."/>
            <person name="Perteguer M.J."/>
        </authorList>
    </citation>
    <scope>NUCLEOTIDE SEQUENCE [LARGE SCALE GENOMIC DNA]</scope>
    <source>
        <strain evidence="3">AL3</strain>
        <tissue evidence="3">Liver</tissue>
    </source>
</reference>
<evidence type="ECO:0000256" key="1">
    <source>
        <dbReference type="SAM" id="SignalP"/>
    </source>
</evidence>
<accession>A0ABD6ED66</accession>
<feature type="signal peptide" evidence="1">
    <location>
        <begin position="1"/>
        <end position="18"/>
    </location>
</feature>
<evidence type="ECO:0000259" key="2">
    <source>
        <dbReference type="Pfam" id="PF04155"/>
    </source>
</evidence>
<feature type="domain" description="Ground-like" evidence="2">
    <location>
        <begin position="265"/>
        <end position="334"/>
    </location>
</feature>
<dbReference type="EMBL" id="JBGFUD010000812">
    <property type="protein sequence ID" value="MFH4975274.1"/>
    <property type="molecule type" value="Genomic_DNA"/>
</dbReference>
<protein>
    <recommendedName>
        <fullName evidence="2">Ground-like domain-containing protein</fullName>
    </recommendedName>
</protein>
<comment type="caution">
    <text evidence="3">The sequence shown here is derived from an EMBL/GenBank/DDBJ whole genome shotgun (WGS) entry which is preliminary data.</text>
</comment>
<keyword evidence="1" id="KW-0732">Signal</keyword>
<dbReference type="AlphaFoldDB" id="A0ABD6ED66"/>
<feature type="chain" id="PRO_5044770753" description="Ground-like domain-containing protein" evidence="1">
    <location>
        <begin position="19"/>
        <end position="335"/>
    </location>
</feature>
<evidence type="ECO:0000313" key="3">
    <source>
        <dbReference type="EMBL" id="MFH4975274.1"/>
    </source>
</evidence>
<name>A0ABD6ED66_9BILA</name>
<sequence>MIQLIRFLLHLLWAPVHIAYVLHTPSYKYDPSAARCRDTVLMHCLSKPWYSQAAVPIITFEKFPVLTDSMEHLKNTRQIAVRPSEITRETLLGDSKSRKYRLSSGTTTAKIKSSGIAKASPTIRSVWPSKKAADFDAFAVIEDGQHLYNDIYIDTYPSTSTYLSSEKAKLNSVPLHTTQKPHYFAAPPHSPSSPLSRLSTTPMMSVIPSLHISPFNGESSLGENEQRTLSGTSTYISFDRRHEILKKLKENGKFGKKVVYGGFTRCNDEGLAEVIDKVMVGNVTMSKREILREIQLSFQGIKFDVVCSDGSVSYTIHSQRYCEATRDGVTCLAFR</sequence>
<gene>
    <name evidence="3" type="ORF">AB6A40_001983</name>
</gene>
<dbReference type="Pfam" id="PF04155">
    <property type="entry name" value="Ground-like"/>
    <property type="match status" value="1"/>
</dbReference>
<proteinExistence type="predicted"/>